<organism evidence="5 6">
    <name type="scientific">Paenibacillus lactis</name>
    <dbReference type="NCBI Taxonomy" id="228574"/>
    <lineage>
        <taxon>Bacteria</taxon>
        <taxon>Bacillati</taxon>
        <taxon>Bacillota</taxon>
        <taxon>Bacilli</taxon>
        <taxon>Bacillales</taxon>
        <taxon>Paenibacillaceae</taxon>
        <taxon>Paenibacillus</taxon>
    </lineage>
</organism>
<dbReference type="Pfam" id="PF11738">
    <property type="entry name" value="DUF3298"/>
    <property type="match status" value="1"/>
</dbReference>
<evidence type="ECO:0000313" key="5">
    <source>
        <dbReference type="EMBL" id="MBP1891903.1"/>
    </source>
</evidence>
<feature type="domain" description="Deacetylase PdaC" evidence="4">
    <location>
        <begin position="65"/>
        <end position="150"/>
    </location>
</feature>
<dbReference type="InterPro" id="IPR036582">
    <property type="entry name" value="Mao_N_sf"/>
</dbReference>
<dbReference type="SUPFAM" id="SSF55383">
    <property type="entry name" value="Copper amine oxidase, domain N"/>
    <property type="match status" value="1"/>
</dbReference>
<dbReference type="EMBL" id="JAGGKI010000002">
    <property type="protein sequence ID" value="MBP1891903.1"/>
    <property type="molecule type" value="Genomic_DNA"/>
</dbReference>
<name>A0ABS4F6R8_9BACL</name>
<evidence type="ECO:0000313" key="6">
    <source>
        <dbReference type="Proteomes" id="UP000706926"/>
    </source>
</evidence>
<proteinExistence type="predicted"/>
<dbReference type="Gene3D" id="3.30.457.10">
    <property type="entry name" value="Copper amine oxidase-like, N-terminal domain"/>
    <property type="match status" value="1"/>
</dbReference>
<gene>
    <name evidence="5" type="ORF">J2Z18_000975</name>
</gene>
<comment type="caution">
    <text evidence="5">The sequence shown here is derived from an EMBL/GenBank/DDBJ whole genome shotgun (WGS) entry which is preliminary data.</text>
</comment>
<evidence type="ECO:0000256" key="1">
    <source>
        <dbReference type="SAM" id="SignalP"/>
    </source>
</evidence>
<dbReference type="Pfam" id="PF13739">
    <property type="entry name" value="PdaC"/>
    <property type="match status" value="1"/>
</dbReference>
<feature type="chain" id="PRO_5046385714" evidence="1">
    <location>
        <begin position="28"/>
        <end position="374"/>
    </location>
</feature>
<dbReference type="InterPro" id="IPR012854">
    <property type="entry name" value="Cu_amine_oxidase-like_N"/>
</dbReference>
<keyword evidence="1" id="KW-0732">Signal</keyword>
<evidence type="ECO:0000259" key="3">
    <source>
        <dbReference type="Pfam" id="PF11738"/>
    </source>
</evidence>
<dbReference type="InterPro" id="IPR037126">
    <property type="entry name" value="PdaC/RsiV-like_sf"/>
</dbReference>
<keyword evidence="6" id="KW-1185">Reference proteome</keyword>
<dbReference type="InterPro" id="IPR021729">
    <property type="entry name" value="DUF3298"/>
</dbReference>
<dbReference type="Proteomes" id="UP000706926">
    <property type="component" value="Unassembled WGS sequence"/>
</dbReference>
<protein>
    <submittedName>
        <fullName evidence="5">Uncharacterized beta-barrel protein YwiB (DUF1934 family)</fullName>
    </submittedName>
</protein>
<dbReference type="RefSeq" id="WP_210094248.1">
    <property type="nucleotide sequence ID" value="NZ_DMBX01000027.1"/>
</dbReference>
<dbReference type="GeneID" id="95403013"/>
<dbReference type="Gene3D" id="3.30.565.40">
    <property type="entry name" value="Fervidobacterium nodosum Rt17-B1 like"/>
    <property type="match status" value="1"/>
</dbReference>
<dbReference type="Gene3D" id="3.90.640.20">
    <property type="entry name" value="Heat-shock cognate protein, ATPase"/>
    <property type="match status" value="1"/>
</dbReference>
<evidence type="ECO:0000259" key="2">
    <source>
        <dbReference type="Pfam" id="PF07833"/>
    </source>
</evidence>
<sequence length="374" mass="40607">MKTMQHTTKWTKTLVAAGLAGILMVSASGLPFAHVHAQAQAASGNGRITAPALAAPLVTSKTLQSTEKWLEADITIPVFQGLADTKYQDQLNDIIESHAFKDLAIWEQEAAASAALAQKNGYAMHPYQLLIQYELTSDGSDNGLVSLKITTEGTGMNNPDTRIDTYNFTNEAEAKRVTLADLFGSKYPSILDAHIKSAIAADQERYFEGEDGFQGVDPEQSFYVKDGKAYIVFQEYSIAPGSTGTPEFAVKLPDRKEEVHGAVQSIIPSGKHYIGKDGKIMVPLASALRQLQFDVAWNGKRKAADISKGALWSSISLNKDSYFLGKKAPRKLGAAPEMRNGHVYVPLEFLSDILNLKVSQDNKNGQITISVAGK</sequence>
<evidence type="ECO:0000259" key="4">
    <source>
        <dbReference type="Pfam" id="PF13739"/>
    </source>
</evidence>
<feature type="domain" description="DUF3298" evidence="3">
    <location>
        <begin position="181"/>
        <end position="251"/>
    </location>
</feature>
<reference evidence="5 6" key="1">
    <citation type="submission" date="2021-03" db="EMBL/GenBank/DDBJ databases">
        <title>Genomic Encyclopedia of Type Strains, Phase IV (KMG-IV): sequencing the most valuable type-strain genomes for metagenomic binning, comparative biology and taxonomic classification.</title>
        <authorList>
            <person name="Goeker M."/>
        </authorList>
    </citation>
    <scope>NUCLEOTIDE SEQUENCE [LARGE SCALE GENOMIC DNA]</scope>
    <source>
        <strain evidence="5 6">DSM 15596</strain>
    </source>
</reference>
<feature type="signal peptide" evidence="1">
    <location>
        <begin position="1"/>
        <end position="27"/>
    </location>
</feature>
<accession>A0ABS4F6R8</accession>
<feature type="domain" description="Copper amine oxidase-like N-terminal" evidence="2">
    <location>
        <begin position="276"/>
        <end position="369"/>
    </location>
</feature>
<dbReference type="Pfam" id="PF07833">
    <property type="entry name" value="Cu_amine_oxidN1"/>
    <property type="match status" value="1"/>
</dbReference>
<dbReference type="InterPro" id="IPR025303">
    <property type="entry name" value="PdaC"/>
</dbReference>